<feature type="compositionally biased region" description="Basic and acidic residues" evidence="1">
    <location>
        <begin position="1162"/>
        <end position="1178"/>
    </location>
</feature>
<feature type="region of interest" description="Disordered" evidence="1">
    <location>
        <begin position="924"/>
        <end position="943"/>
    </location>
</feature>
<sequence length="1292" mass="144416">MVRCGVVDWHFLSLLIILFSGHKSIQARYIKTASLSGRDHPTCGTTWKKACATLPGALQVAENHDVIELDGTGTSLHPYDCKLQPLEISINVNITSSNTSRANISCPMINIKSSHPTTSNITVNFTRLTLTNTPIVINDSSIVLQDVIVTKTSRYAIRGRYDLLDVTPYVTLLKSTFEDNEGKMLSFDFGGSPGISRGDAFIIKDTTFKKNKAENTSLLEISLSGLNVYSDLKVCFTNFTMDSNVAFRGVYVFSEVTNMTTRVSILDSQSKNNYWQWSGIQVHSNNSLYSDVEISRSTFLSNEGLDIGSGPGSCIYIDVEDGPGSVVLRDLRFEENKGKKIGKPVAVQKYGCVHIEFDGDSNAKVINLTSTNGETSAILFRIEQKNNTLEVINSTFMGLEAAFGAGVLMESWTCKVREGTYNCFYDTSVDHEVVARFVNCNFFNNRATNKGGAACIAPDKTFRGNLSFINCNFRDNFALDEGGHVYVGGGMVETVFQNTLFHQTKMPKRNEGTNMLSSINSGKVTMVDSSIDSDTRGSLQSLVKIHAFYVKGAMRITCPTGTWVDFQNLSFPTLLPKSGESRQTIVYIWNCKSCGIGLYSPLRGSWPNTKRTRICSKTCPHGAYCGENENIVAKEHWWCYNTLTNDKVSCSHCLTGRCCSMPKGQELPSPKKYNHCCGNRTGVLCGRCKDGFVETLFGSQCVPYDEAHDSIYYSIIGLFSLFFFSYIIYSRGKTGDSNRCSCRNCCHSICKFCQESGDSNSCSCCSSCCRFSDKCCDFFNAVKSARARLSDLFAEHNGIRYILCIVFGYQSLGLIIEESPENILTQPARHVKWQAKSFSGSPPVFLGVQLWQKVYYPLISFAFCLAYTLIYLFYKNLSKYFKCCKSDVDDEGHQNQPKDLTSEPTASGSEKALSLPLGPLKDQHEEQQNQLTNLSEEPTTSPKQTLSQRNYFIFTLIEGLDILKDTSPYLFLPLTHMVFTLSLRQKIKDRCHNQFAPEDPVLDKEQRSMTYCFLDSNGLPLMLLLTLLSFLFVIDIFFFVRKRRRNIKKESDKAAFSDYLESARFHRCFLRYVVKALLALIAVWVVEPDVKQASIVIILLAFLVRLQFDPHGLSPKHSDAPGKEDLPNKAVNTPGKKETPHKSVNTPGNEDTSIKAANTPGKDAKADKANSPNKEETPGKADTFELIVIVFLIFVSALTIGTHNCISQNVNLDRGGYFSMLLESEWSLACIFGKTRFLVLFVLFWGSLLVFVPGVLYLCFMFVHVVSFPVVYVFHIIKERRSRPSAHEDPES</sequence>
<keyword evidence="2" id="KW-0472">Membrane</keyword>
<feature type="transmembrane region" description="Helical" evidence="2">
    <location>
        <begin position="1184"/>
        <end position="1206"/>
    </location>
</feature>
<feature type="transmembrane region" description="Helical" evidence="2">
    <location>
        <begin position="854"/>
        <end position="874"/>
    </location>
</feature>
<dbReference type="InterPro" id="IPR011050">
    <property type="entry name" value="Pectin_lyase_fold/virulence"/>
</dbReference>
<accession>A0A913X617</accession>
<feature type="compositionally biased region" description="Polar residues" evidence="1">
    <location>
        <begin position="928"/>
        <end position="943"/>
    </location>
</feature>
<feature type="transmembrane region" description="Helical" evidence="2">
    <location>
        <begin position="1019"/>
        <end position="1040"/>
    </location>
</feature>
<feature type="compositionally biased region" description="Polar residues" evidence="1">
    <location>
        <begin position="894"/>
        <end position="908"/>
    </location>
</feature>
<dbReference type="SUPFAM" id="SSF51126">
    <property type="entry name" value="Pectin lyase-like"/>
    <property type="match status" value="2"/>
</dbReference>
<feature type="compositionally biased region" description="Polar residues" evidence="1">
    <location>
        <begin position="1142"/>
        <end position="1151"/>
    </location>
</feature>
<feature type="compositionally biased region" description="Basic and acidic residues" evidence="1">
    <location>
        <begin position="1116"/>
        <end position="1127"/>
    </location>
</feature>
<reference evidence="4" key="1">
    <citation type="submission" date="2022-11" db="UniProtKB">
        <authorList>
            <consortium name="EnsemblMetazoa"/>
        </authorList>
    </citation>
    <scope>IDENTIFICATION</scope>
</reference>
<evidence type="ECO:0000313" key="4">
    <source>
        <dbReference type="EnsemblMetazoa" id="XP_020899529.1"/>
    </source>
</evidence>
<feature type="region of interest" description="Disordered" evidence="1">
    <location>
        <begin position="1115"/>
        <end position="1178"/>
    </location>
</feature>
<dbReference type="KEGG" id="epa:110238225"/>
<name>A0A913X617_EXADI</name>
<dbReference type="OrthoDB" id="5956805at2759"/>
<keyword evidence="5" id="KW-1185">Reference proteome</keyword>
<feature type="region of interest" description="Disordered" evidence="1">
    <location>
        <begin position="890"/>
        <end position="916"/>
    </location>
</feature>
<dbReference type="EnsemblMetazoa" id="XM_021043870.2">
    <property type="protein sequence ID" value="XP_020899529.1"/>
    <property type="gene ID" value="LOC110238225"/>
</dbReference>
<feature type="transmembrane region" description="Helical" evidence="2">
    <location>
        <begin position="1255"/>
        <end position="1277"/>
    </location>
</feature>
<evidence type="ECO:0000256" key="1">
    <source>
        <dbReference type="SAM" id="MobiDB-lite"/>
    </source>
</evidence>
<feature type="transmembrane region" description="Helical" evidence="2">
    <location>
        <begin position="711"/>
        <end position="729"/>
    </location>
</feature>
<dbReference type="GeneID" id="110238225"/>
<proteinExistence type="predicted"/>
<organism evidence="4 5">
    <name type="scientific">Exaiptasia diaphana</name>
    <name type="common">Tropical sea anemone</name>
    <name type="synonym">Aiptasia pulchella</name>
    <dbReference type="NCBI Taxonomy" id="2652724"/>
    <lineage>
        <taxon>Eukaryota</taxon>
        <taxon>Metazoa</taxon>
        <taxon>Cnidaria</taxon>
        <taxon>Anthozoa</taxon>
        <taxon>Hexacorallia</taxon>
        <taxon>Actiniaria</taxon>
        <taxon>Aiptasiidae</taxon>
        <taxon>Exaiptasia</taxon>
    </lineage>
</organism>
<feature type="signal peptide" evidence="3">
    <location>
        <begin position="1"/>
        <end position="27"/>
    </location>
</feature>
<feature type="transmembrane region" description="Helical" evidence="2">
    <location>
        <begin position="1226"/>
        <end position="1248"/>
    </location>
</feature>
<evidence type="ECO:0000256" key="3">
    <source>
        <dbReference type="SAM" id="SignalP"/>
    </source>
</evidence>
<feature type="chain" id="PRO_5037617287" evidence="3">
    <location>
        <begin position="28"/>
        <end position="1292"/>
    </location>
</feature>
<feature type="transmembrane region" description="Helical" evidence="2">
    <location>
        <begin position="1069"/>
        <end position="1086"/>
    </location>
</feature>
<evidence type="ECO:0000256" key="2">
    <source>
        <dbReference type="SAM" id="Phobius"/>
    </source>
</evidence>
<keyword evidence="2" id="KW-1133">Transmembrane helix</keyword>
<keyword evidence="3" id="KW-0732">Signal</keyword>
<evidence type="ECO:0000313" key="5">
    <source>
        <dbReference type="Proteomes" id="UP000887567"/>
    </source>
</evidence>
<dbReference type="Proteomes" id="UP000887567">
    <property type="component" value="Unplaced"/>
</dbReference>
<keyword evidence="2" id="KW-0812">Transmembrane</keyword>
<dbReference type="RefSeq" id="XP_020899529.1">
    <property type="nucleotide sequence ID" value="XM_021043870.2"/>
</dbReference>
<protein>
    <submittedName>
        <fullName evidence="4">Uncharacterized protein</fullName>
    </submittedName>
</protein>